<organism evidence="1 2">
    <name type="scientific">Angiostrongylus cantonensis</name>
    <name type="common">Rat lungworm</name>
    <dbReference type="NCBI Taxonomy" id="6313"/>
    <lineage>
        <taxon>Eukaryota</taxon>
        <taxon>Metazoa</taxon>
        <taxon>Ecdysozoa</taxon>
        <taxon>Nematoda</taxon>
        <taxon>Chromadorea</taxon>
        <taxon>Rhabditida</taxon>
        <taxon>Rhabditina</taxon>
        <taxon>Rhabditomorpha</taxon>
        <taxon>Strongyloidea</taxon>
        <taxon>Metastrongylidae</taxon>
        <taxon>Angiostrongylus</taxon>
    </lineage>
</organism>
<dbReference type="Gene3D" id="1.20.1640.10">
    <property type="entry name" value="Multidrug efflux transporter AcrB transmembrane domain"/>
    <property type="match status" value="1"/>
</dbReference>
<dbReference type="AlphaFoldDB" id="A0A0K0D2G0"/>
<evidence type="ECO:0000313" key="1">
    <source>
        <dbReference type="Proteomes" id="UP000035642"/>
    </source>
</evidence>
<proteinExistence type="predicted"/>
<dbReference type="PANTHER" id="PTHR10796">
    <property type="entry name" value="PATCHED-RELATED"/>
    <property type="match status" value="1"/>
</dbReference>
<dbReference type="PANTHER" id="PTHR10796:SF124">
    <property type="entry name" value="SSD DOMAIN-CONTAINING PROTEIN"/>
    <property type="match status" value="1"/>
</dbReference>
<keyword evidence="1" id="KW-1185">Reference proteome</keyword>
<dbReference type="Proteomes" id="UP000035642">
    <property type="component" value="Unassembled WGS sequence"/>
</dbReference>
<dbReference type="WBParaSite" id="ACAC_0000425501-mRNA-1">
    <property type="protein sequence ID" value="ACAC_0000425501-mRNA-1"/>
    <property type="gene ID" value="ACAC_0000425501"/>
</dbReference>
<protein>
    <submittedName>
        <fullName evidence="2">SSD domain-containing protein</fullName>
    </submittedName>
</protein>
<dbReference type="GO" id="GO:0030659">
    <property type="term" value="C:cytoplasmic vesicle membrane"/>
    <property type="evidence" value="ECO:0007669"/>
    <property type="project" value="TreeGrafter"/>
</dbReference>
<dbReference type="GO" id="GO:0006897">
    <property type="term" value="P:endocytosis"/>
    <property type="evidence" value="ECO:0007669"/>
    <property type="project" value="TreeGrafter"/>
</dbReference>
<dbReference type="GO" id="GO:0018996">
    <property type="term" value="P:molting cycle, collagen and cuticulin-based cuticle"/>
    <property type="evidence" value="ECO:0007669"/>
    <property type="project" value="TreeGrafter"/>
</dbReference>
<accession>A0A0K0D2G0</accession>
<dbReference type="GO" id="GO:0005886">
    <property type="term" value="C:plasma membrane"/>
    <property type="evidence" value="ECO:0007669"/>
    <property type="project" value="TreeGrafter"/>
</dbReference>
<reference evidence="1" key="1">
    <citation type="submission" date="2012-09" db="EMBL/GenBank/DDBJ databases">
        <authorList>
            <person name="Martin A.A."/>
        </authorList>
    </citation>
    <scope>NUCLEOTIDE SEQUENCE</scope>
</reference>
<reference evidence="2" key="2">
    <citation type="submission" date="2017-02" db="UniProtKB">
        <authorList>
            <consortium name="WormBaseParasite"/>
        </authorList>
    </citation>
    <scope>IDENTIFICATION</scope>
</reference>
<dbReference type="SUPFAM" id="SSF82866">
    <property type="entry name" value="Multidrug efflux transporter AcrB transmembrane domain"/>
    <property type="match status" value="1"/>
</dbReference>
<name>A0A0K0D2G0_ANGCA</name>
<evidence type="ECO:0000313" key="2">
    <source>
        <dbReference type="WBParaSite" id="ACAC_0000425501-mRNA-1"/>
    </source>
</evidence>
<dbReference type="InterPro" id="IPR051697">
    <property type="entry name" value="Patched_domain-protein"/>
</dbReference>
<sequence length="93" mass="10412">MPFLGVNLDATSMITIAMSVGFSVDDSVFVDFSELFFRLRNTMGTVGWPITQASLSVLLGISSLSFVDSYVVQTCFKTIMLVIVFGKWKLYYF</sequence>